<dbReference type="InterPro" id="IPR021561">
    <property type="entry name" value="AbiEi_3"/>
</dbReference>
<gene>
    <name evidence="2" type="ORF">EOS_31810</name>
</gene>
<protein>
    <recommendedName>
        <fullName evidence="1">Transcriptional regulator AbiEi antitoxin N-terminal domain-containing protein</fullName>
    </recommendedName>
</protein>
<comment type="caution">
    <text evidence="2">The sequence shown here is derived from an EMBL/GenBank/DDBJ whole genome shotgun (WGS) entry which is preliminary data.</text>
</comment>
<evidence type="ECO:0000313" key="2">
    <source>
        <dbReference type="EMBL" id="KLU22193.1"/>
    </source>
</evidence>
<accession>A0A0J1FR19</accession>
<dbReference type="Pfam" id="PF11459">
    <property type="entry name" value="AbiEi_3"/>
    <property type="match status" value="1"/>
</dbReference>
<organism evidence="2 3">
    <name type="scientific">Caballeronia mineralivorans PML1(12)</name>
    <dbReference type="NCBI Taxonomy" id="908627"/>
    <lineage>
        <taxon>Bacteria</taxon>
        <taxon>Pseudomonadati</taxon>
        <taxon>Pseudomonadota</taxon>
        <taxon>Betaproteobacteria</taxon>
        <taxon>Burkholderiales</taxon>
        <taxon>Burkholderiaceae</taxon>
        <taxon>Caballeronia</taxon>
    </lineage>
</organism>
<reference evidence="2 3" key="1">
    <citation type="journal article" date="2015" name="Genome Announc.">
        <title>Draft Genome Sequence of Burkholderia sp. Strain PML1(12), an Ectomycorrhizosphere-Inhabiting Bacterium with Effective Mineral-Weathering Ability.</title>
        <authorList>
            <person name="Uroz S."/>
            <person name="Oger P."/>
        </authorList>
    </citation>
    <scope>NUCLEOTIDE SEQUENCE [LARGE SCALE GENOMIC DNA]</scope>
    <source>
        <strain evidence="3">PML1(12)</strain>
    </source>
</reference>
<dbReference type="Proteomes" id="UP000035963">
    <property type="component" value="Unassembled WGS sequence"/>
</dbReference>
<proteinExistence type="predicted"/>
<evidence type="ECO:0000313" key="3">
    <source>
        <dbReference type="Proteomes" id="UP000035963"/>
    </source>
</evidence>
<name>A0A0J1FR19_9BURK</name>
<feature type="domain" description="Transcriptional regulator AbiEi antitoxin N-terminal" evidence="1">
    <location>
        <begin position="8"/>
        <end position="96"/>
    </location>
</feature>
<dbReference type="OrthoDB" id="1550938at2"/>
<sequence length="252" mass="28091">MDGNSRHQIIKRLQAELPRGAPFDLATLDQFGVSPQLAAKYAEGGWLVRLAQGVYAFPNDDFGVHKAILFLQKRVPGLHVGGKSALAMQGMRHNLSSRETLVLWGDARSTLPTWFTTRFPARYVHARLFDWPDASLAEKTLITPPGLPEGLRVSVPERAVLELLYEAGVKQGLEEARNLFDGLRSPRKELLGQLLSCCTNVKAVRLFLTWARETDVVDVDALLMQHTVRTGSTKRWMSRLDDGTLLSLKPHG</sequence>
<dbReference type="AlphaFoldDB" id="A0A0J1FR19"/>
<dbReference type="InterPro" id="IPR033455">
    <property type="entry name" value="AbiEi_3_N"/>
</dbReference>
<dbReference type="EMBL" id="AEJF01000186">
    <property type="protein sequence ID" value="KLU22193.1"/>
    <property type="molecule type" value="Genomic_DNA"/>
</dbReference>
<dbReference type="PATRIC" id="fig|908627.4.peg.7089"/>
<dbReference type="Pfam" id="PF17194">
    <property type="entry name" value="AbiEi_3_N"/>
    <property type="match status" value="1"/>
</dbReference>
<dbReference type="RefSeq" id="WP_047896182.1">
    <property type="nucleotide sequence ID" value="NZ_AEJF01000186.1"/>
</dbReference>
<evidence type="ECO:0000259" key="1">
    <source>
        <dbReference type="Pfam" id="PF17194"/>
    </source>
</evidence>
<keyword evidence="3" id="KW-1185">Reference proteome</keyword>